<name>A0A1X6X039_9MICO</name>
<organism evidence="1 2">
    <name type="scientific">Brachybacterium nesterenkovii</name>
    <dbReference type="NCBI Taxonomy" id="47847"/>
    <lineage>
        <taxon>Bacteria</taxon>
        <taxon>Bacillati</taxon>
        <taxon>Actinomycetota</taxon>
        <taxon>Actinomycetes</taxon>
        <taxon>Micrococcales</taxon>
        <taxon>Dermabacteraceae</taxon>
        <taxon>Brachybacterium</taxon>
    </lineage>
</organism>
<sequence>MLEDTRRSDAHGERERIRRALLARRPALAARLVEGPSGALTVPVGQGRAIEVGRMRRLGRPRWVVVEPMEEGAKVHEPAGIEDCARIVLAALARRRMPRASAA</sequence>
<evidence type="ECO:0000313" key="1">
    <source>
        <dbReference type="EMBL" id="SLM91814.1"/>
    </source>
</evidence>
<protein>
    <submittedName>
        <fullName evidence="1">Uncharacterized protein</fullName>
    </submittedName>
</protein>
<evidence type="ECO:0000313" key="2">
    <source>
        <dbReference type="Proteomes" id="UP000195981"/>
    </source>
</evidence>
<keyword evidence="2" id="KW-1185">Reference proteome</keyword>
<dbReference type="RefSeq" id="WP_087103990.1">
    <property type="nucleotide sequence ID" value="NZ_FWFG01000064.1"/>
</dbReference>
<dbReference type="EMBL" id="FWFG01000064">
    <property type="protein sequence ID" value="SLM91814.1"/>
    <property type="molecule type" value="Genomic_DNA"/>
</dbReference>
<accession>A0A1X6X039</accession>
<gene>
    <name evidence="1" type="ORF">FM110_07045</name>
</gene>
<dbReference type="OrthoDB" id="4793798at2"/>
<dbReference type="AlphaFoldDB" id="A0A1X6X039"/>
<dbReference type="Proteomes" id="UP000195981">
    <property type="component" value="Unassembled WGS sequence"/>
</dbReference>
<proteinExistence type="predicted"/>
<reference evidence="1 2" key="1">
    <citation type="submission" date="2017-02" db="EMBL/GenBank/DDBJ databases">
        <authorList>
            <person name="Peterson S.W."/>
        </authorList>
    </citation>
    <scope>NUCLEOTIDE SEQUENCE [LARGE SCALE GENOMIC DNA]</scope>
    <source>
        <strain evidence="1 2">CIP104813</strain>
    </source>
</reference>